<accession>A0ACA9KZ43</accession>
<evidence type="ECO:0000313" key="1">
    <source>
        <dbReference type="EMBL" id="CAG8497125.1"/>
    </source>
</evidence>
<dbReference type="Proteomes" id="UP000789860">
    <property type="component" value="Unassembled WGS sequence"/>
</dbReference>
<keyword evidence="2" id="KW-1185">Reference proteome</keyword>
<sequence>QQIIIMDVPESIVFFGRTGEGKSTLANMLIQEDLCFECSKNIFPISDNAVGETSEVKYSKNDAFEIYDTIGLCETSKGTISHKQAIKKIRYFFSKTKSPLNYICYVKKKSRFTKEDQKAFKKFKNIFKEGENNFVIIMTDCTPKWASDNVKTIRDYFGNHPIIAVDFPFDDRFDAEAQKKIRIESRKHLISCLMHLRYNCVKLEIAGPKEYFESKVKKVMDFVPVVGTAYNLISSGAYFILRKPELAKRRLIEGAGDLSKILSKVAMKLLTNS</sequence>
<proteinExistence type="predicted"/>
<name>A0ACA9KZ43_9GLOM</name>
<evidence type="ECO:0000313" key="2">
    <source>
        <dbReference type="Proteomes" id="UP000789860"/>
    </source>
</evidence>
<reference evidence="1" key="1">
    <citation type="submission" date="2021-06" db="EMBL/GenBank/DDBJ databases">
        <authorList>
            <person name="Kallberg Y."/>
            <person name="Tangrot J."/>
            <person name="Rosling A."/>
        </authorList>
    </citation>
    <scope>NUCLEOTIDE SEQUENCE</scope>
    <source>
        <strain evidence="1">AU212A</strain>
    </source>
</reference>
<organism evidence="1 2">
    <name type="scientific">Scutellospora calospora</name>
    <dbReference type="NCBI Taxonomy" id="85575"/>
    <lineage>
        <taxon>Eukaryota</taxon>
        <taxon>Fungi</taxon>
        <taxon>Fungi incertae sedis</taxon>
        <taxon>Mucoromycota</taxon>
        <taxon>Glomeromycotina</taxon>
        <taxon>Glomeromycetes</taxon>
        <taxon>Diversisporales</taxon>
        <taxon>Gigasporaceae</taxon>
        <taxon>Scutellospora</taxon>
    </lineage>
</organism>
<feature type="non-terminal residue" evidence="1">
    <location>
        <position position="1"/>
    </location>
</feature>
<protein>
    <submittedName>
        <fullName evidence="1">1752_t:CDS:1</fullName>
    </submittedName>
</protein>
<comment type="caution">
    <text evidence="1">The sequence shown here is derived from an EMBL/GenBank/DDBJ whole genome shotgun (WGS) entry which is preliminary data.</text>
</comment>
<gene>
    <name evidence="1" type="ORF">SCALOS_LOCUS3077</name>
</gene>
<dbReference type="EMBL" id="CAJVPM010003134">
    <property type="protein sequence ID" value="CAG8497125.1"/>
    <property type="molecule type" value="Genomic_DNA"/>
</dbReference>